<dbReference type="InterPro" id="IPR025758">
    <property type="entry name" value="Fic/DOC_N"/>
</dbReference>
<dbReference type="InterPro" id="IPR036597">
    <property type="entry name" value="Fido-like_dom_sf"/>
</dbReference>
<proteinExistence type="predicted"/>
<dbReference type="SUPFAM" id="SSF140931">
    <property type="entry name" value="Fic-like"/>
    <property type="match status" value="1"/>
</dbReference>
<dbReference type="EMBL" id="CP031229">
    <property type="protein sequence ID" value="AXH98094.1"/>
    <property type="molecule type" value="Genomic_DNA"/>
</dbReference>
<feature type="binding site" evidence="2">
    <location>
        <begin position="232"/>
        <end position="239"/>
    </location>
    <ligand>
        <name>ATP</name>
        <dbReference type="ChEBI" id="CHEBI:30616"/>
    </ligand>
</feature>
<dbReference type="PANTHER" id="PTHR13504">
    <property type="entry name" value="FIDO DOMAIN-CONTAINING PROTEIN DDB_G0283145"/>
    <property type="match status" value="1"/>
</dbReference>
<dbReference type="PROSITE" id="PS51459">
    <property type="entry name" value="FIDO"/>
    <property type="match status" value="1"/>
</dbReference>
<evidence type="ECO:0000313" key="5">
    <source>
        <dbReference type="Proteomes" id="UP000253790"/>
    </source>
</evidence>
<dbReference type="GO" id="GO:0005524">
    <property type="term" value="F:ATP binding"/>
    <property type="evidence" value="ECO:0007669"/>
    <property type="project" value="UniProtKB-KW"/>
</dbReference>
<dbReference type="Gene3D" id="1.10.3290.10">
    <property type="entry name" value="Fido-like domain"/>
    <property type="match status" value="1"/>
</dbReference>
<evidence type="ECO:0000256" key="1">
    <source>
        <dbReference type="PIRSR" id="PIRSR640198-1"/>
    </source>
</evidence>
<gene>
    <name evidence="4" type="ORF">DV701_12235</name>
</gene>
<dbReference type="KEGG" id="orn:DV701_12235"/>
<sequence length="394" mass="43413">MFGNNRTGTLVPISGVDPRSGEWTHSAFVPAPLTEDLPDVSPQTWMRVADARAALAALDSTARQLPNPQLLRRPSLQREAQSTSALEGTYEPLHAVLTADDEGPLSLTMREVLNFVTMADLAFGWVNQGRTLSVPMLAELQQTLVRGTPAESPSSGQIRTIQVVIGQRRTAAVGELPVKAARFVPPPPGLDLEANVRDLVRWMAADHKETMDPVVVSALSHYQFETLHPFHDGNGRIGRLLIVLQLYASGVLSEPTLTVSPWFEARRSEYYDRLLAVSCAGEWDQWISFFAQGLEESARTTHGQMLRLVDVQSELKERIRASSLRADKAHTLVDYAVAHPSFTVRQVQRDLELSYGRANGLVGQLVDLGVLSSTGETYRRRFFAPAVLDVLLSA</sequence>
<evidence type="ECO:0000256" key="2">
    <source>
        <dbReference type="PIRSR" id="PIRSR640198-2"/>
    </source>
</evidence>
<dbReference type="Proteomes" id="UP000253790">
    <property type="component" value="Chromosome"/>
</dbReference>
<keyword evidence="5" id="KW-1185">Reference proteome</keyword>
<dbReference type="Pfam" id="PF13784">
    <property type="entry name" value="Fic_N"/>
    <property type="match status" value="1"/>
</dbReference>
<dbReference type="PANTHER" id="PTHR13504:SF38">
    <property type="entry name" value="FIDO DOMAIN-CONTAINING PROTEIN"/>
    <property type="match status" value="1"/>
</dbReference>
<feature type="domain" description="Fido" evidence="3">
    <location>
        <begin position="132"/>
        <end position="292"/>
    </location>
</feature>
<organism evidence="4 5">
    <name type="scientific">Ornithinimicrobium avium</name>
    <dbReference type="NCBI Taxonomy" id="2283195"/>
    <lineage>
        <taxon>Bacteria</taxon>
        <taxon>Bacillati</taxon>
        <taxon>Actinomycetota</taxon>
        <taxon>Actinomycetes</taxon>
        <taxon>Micrococcales</taxon>
        <taxon>Ornithinimicrobiaceae</taxon>
        <taxon>Ornithinimicrobium</taxon>
    </lineage>
</organism>
<reference evidence="4 5" key="1">
    <citation type="submission" date="2018-07" db="EMBL/GenBank/DDBJ databases">
        <title>Complete genome sequencing of Ornithinimicrobium sp. AMA3305.</title>
        <authorList>
            <person name="Bae J.-W."/>
        </authorList>
    </citation>
    <scope>NUCLEOTIDE SEQUENCE [LARGE SCALE GENOMIC DNA]</scope>
    <source>
        <strain evidence="4 5">AMA3305</strain>
    </source>
</reference>
<feature type="active site" evidence="1">
    <location>
        <position position="228"/>
    </location>
</feature>
<keyword evidence="2" id="KW-0067">ATP-binding</keyword>
<protein>
    <submittedName>
        <fullName evidence="4">Fic family protein</fullName>
    </submittedName>
</protein>
<dbReference type="InterPro" id="IPR040198">
    <property type="entry name" value="Fido_containing"/>
</dbReference>
<dbReference type="OrthoDB" id="9813719at2"/>
<name>A0A345NST6_9MICO</name>
<evidence type="ECO:0000259" key="3">
    <source>
        <dbReference type="PROSITE" id="PS51459"/>
    </source>
</evidence>
<evidence type="ECO:0000313" key="4">
    <source>
        <dbReference type="EMBL" id="AXH98094.1"/>
    </source>
</evidence>
<feature type="binding site" evidence="2">
    <location>
        <begin position="270"/>
        <end position="271"/>
    </location>
    <ligand>
        <name>ATP</name>
        <dbReference type="ChEBI" id="CHEBI:30616"/>
    </ligand>
</feature>
<keyword evidence="2" id="KW-0547">Nucleotide-binding</keyword>
<dbReference type="Pfam" id="PF02661">
    <property type="entry name" value="Fic"/>
    <property type="match status" value="1"/>
</dbReference>
<dbReference type="InterPro" id="IPR003812">
    <property type="entry name" value="Fido"/>
</dbReference>
<accession>A0A345NST6</accession>
<dbReference type="AlphaFoldDB" id="A0A345NST6"/>